<sequence length="268" mass="29272">MAGRGIKRPERGISLRQFAPNAVTALALCVGLSGVRFAFLEKWELAAGAVVVAGILDALDGRVARLLNAESRFGAELDSLSDVIAFGVTPALIIFFWSLQYMPQFGWVLSLTMAVSCALRLARFNAHIDDDEQPHKSAGFLTGIPAPVGAGLVMLPLYLWQVTELQFFRHYSLVAPWIVAISFLMISNTATYSWSSLRLRKNIRLEALMVFALLGVALINNPWITLTAISICYIILIPFSIRGYAKVKRQRAAELAAASDAGSISDEV</sequence>
<feature type="transmembrane region" description="Helical" evidence="2">
    <location>
        <begin position="138"/>
        <end position="159"/>
    </location>
</feature>
<dbReference type="InterPro" id="IPR043130">
    <property type="entry name" value="CDP-OH_PTrfase_TM_dom"/>
</dbReference>
<name>A0A3B0SD40_9ZZZZ</name>
<accession>A0A3B0SD40</accession>
<dbReference type="InterPro" id="IPR000462">
    <property type="entry name" value="CDP-OH_P_trans"/>
</dbReference>
<dbReference type="InterPro" id="IPR012616">
    <property type="entry name" value="CDP-OH_P_trans_C"/>
</dbReference>
<protein>
    <submittedName>
        <fullName evidence="4">CDP-diacylglycerol--serine O-phosphatidyltransferase</fullName>
        <ecNumber evidence="4">2.7.8.8</ecNumber>
    </submittedName>
</protein>
<keyword evidence="2" id="KW-1133">Transmembrane helix</keyword>
<keyword evidence="2" id="KW-0472">Membrane</keyword>
<dbReference type="InterPro" id="IPR048254">
    <property type="entry name" value="CDP_ALCOHOL_P_TRANSF_CS"/>
</dbReference>
<feature type="domain" description="CDP-alcohol phosphatidyltransferase C-terminal" evidence="3">
    <location>
        <begin position="203"/>
        <end position="238"/>
    </location>
</feature>
<proteinExistence type="predicted"/>
<keyword evidence="1 4" id="KW-0808">Transferase</keyword>
<dbReference type="GO" id="GO:0003882">
    <property type="term" value="F:CDP-diacylglycerol-serine O-phosphatidyltransferase activity"/>
    <property type="evidence" value="ECO:0007669"/>
    <property type="project" value="UniProtKB-EC"/>
</dbReference>
<gene>
    <name evidence="4" type="ORF">MNBD_ALPHA04-1456</name>
</gene>
<feature type="transmembrane region" description="Helical" evidence="2">
    <location>
        <begin position="79"/>
        <end position="99"/>
    </location>
</feature>
<feature type="transmembrane region" description="Helical" evidence="2">
    <location>
        <begin position="105"/>
        <end position="126"/>
    </location>
</feature>
<dbReference type="GO" id="GO:0016020">
    <property type="term" value="C:membrane"/>
    <property type="evidence" value="ECO:0007669"/>
    <property type="project" value="InterPro"/>
</dbReference>
<dbReference type="Pfam" id="PF01066">
    <property type="entry name" value="CDP-OH_P_transf"/>
    <property type="match status" value="1"/>
</dbReference>
<dbReference type="AlphaFoldDB" id="A0A3B0SD40"/>
<dbReference type="Pfam" id="PF08009">
    <property type="entry name" value="CDP-OH_P_tran_2"/>
    <property type="match status" value="1"/>
</dbReference>
<evidence type="ECO:0000259" key="3">
    <source>
        <dbReference type="Pfam" id="PF08009"/>
    </source>
</evidence>
<organism evidence="4">
    <name type="scientific">hydrothermal vent metagenome</name>
    <dbReference type="NCBI Taxonomy" id="652676"/>
    <lineage>
        <taxon>unclassified sequences</taxon>
        <taxon>metagenomes</taxon>
        <taxon>ecological metagenomes</taxon>
    </lineage>
</organism>
<evidence type="ECO:0000256" key="2">
    <source>
        <dbReference type="SAM" id="Phobius"/>
    </source>
</evidence>
<reference evidence="4" key="1">
    <citation type="submission" date="2018-06" db="EMBL/GenBank/DDBJ databases">
        <authorList>
            <person name="Zhirakovskaya E."/>
        </authorList>
    </citation>
    <scope>NUCLEOTIDE SEQUENCE</scope>
</reference>
<feature type="transmembrane region" description="Helical" evidence="2">
    <location>
        <begin position="21"/>
        <end position="39"/>
    </location>
</feature>
<dbReference type="PROSITE" id="PS00379">
    <property type="entry name" value="CDP_ALCOHOL_P_TRANSF"/>
    <property type="match status" value="1"/>
</dbReference>
<evidence type="ECO:0000313" key="4">
    <source>
        <dbReference type="EMBL" id="VAW03985.1"/>
    </source>
</evidence>
<evidence type="ECO:0000256" key="1">
    <source>
        <dbReference type="ARBA" id="ARBA00022679"/>
    </source>
</evidence>
<dbReference type="GO" id="GO:0008654">
    <property type="term" value="P:phospholipid biosynthetic process"/>
    <property type="evidence" value="ECO:0007669"/>
    <property type="project" value="InterPro"/>
</dbReference>
<dbReference type="Gene3D" id="1.20.120.1760">
    <property type="match status" value="1"/>
</dbReference>
<feature type="transmembrane region" description="Helical" evidence="2">
    <location>
        <begin position="226"/>
        <end position="245"/>
    </location>
</feature>
<feature type="transmembrane region" description="Helical" evidence="2">
    <location>
        <begin position="171"/>
        <end position="191"/>
    </location>
</feature>
<dbReference type="EC" id="2.7.8.8" evidence="4"/>
<dbReference type="EMBL" id="UOEF01000387">
    <property type="protein sequence ID" value="VAW03985.1"/>
    <property type="molecule type" value="Genomic_DNA"/>
</dbReference>
<keyword evidence="2" id="KW-0812">Transmembrane</keyword>